<comment type="caution">
    <text evidence="1">The sequence shown here is derived from an EMBL/GenBank/DDBJ whole genome shotgun (WGS) entry which is preliminary data.</text>
</comment>
<dbReference type="AlphaFoldDB" id="A0A2C5ZT01"/>
<evidence type="ECO:0000313" key="1">
    <source>
        <dbReference type="EMBL" id="PHH82481.1"/>
    </source>
</evidence>
<accession>A0A2C5ZT01</accession>
<organism evidence="1 2">
    <name type="scientific">Ophiocordyceps australis</name>
    <dbReference type="NCBI Taxonomy" id="1399860"/>
    <lineage>
        <taxon>Eukaryota</taxon>
        <taxon>Fungi</taxon>
        <taxon>Dikarya</taxon>
        <taxon>Ascomycota</taxon>
        <taxon>Pezizomycotina</taxon>
        <taxon>Sordariomycetes</taxon>
        <taxon>Hypocreomycetidae</taxon>
        <taxon>Hypocreales</taxon>
        <taxon>Ophiocordycipitaceae</taxon>
        <taxon>Ophiocordyceps</taxon>
    </lineage>
</organism>
<reference evidence="1 2" key="1">
    <citation type="submission" date="2017-06" db="EMBL/GenBank/DDBJ databases">
        <title>Ant-infecting Ophiocordyceps genomes reveal a high diversity of potential behavioral manipulation genes and a possible major role for enterotoxins.</title>
        <authorList>
            <person name="De Bekker C."/>
            <person name="Evans H.C."/>
            <person name="Brachmann A."/>
            <person name="Hughes D.P."/>
        </authorList>
    </citation>
    <scope>NUCLEOTIDE SEQUENCE [LARGE SCALE GENOMIC DNA]</scope>
    <source>
        <strain evidence="1 2">1348a</strain>
    </source>
</reference>
<protein>
    <submittedName>
        <fullName evidence="1">Uncharacterized protein</fullName>
    </submittedName>
</protein>
<name>A0A2C5ZT01_9HYPO</name>
<dbReference type="Proteomes" id="UP000224854">
    <property type="component" value="Unassembled WGS sequence"/>
</dbReference>
<proteinExistence type="predicted"/>
<sequence length="136" mass="14283">MLDGQSRQQVTCLPPAYLAGHLATVLAAHTHCASPATSPAICRLRAVTKRKARKALVTLKSLHGPWSSATRGSAAGLAAGSAVGSATDTTCRFAASSRPRPCPRVSMPRIEGMNTRATTTDHGPWLGRFWCSDGQS</sequence>
<gene>
    <name evidence="1" type="ORF">CDD82_5817</name>
</gene>
<evidence type="ECO:0000313" key="2">
    <source>
        <dbReference type="Proteomes" id="UP000224854"/>
    </source>
</evidence>
<dbReference type="EMBL" id="NJEU01000056">
    <property type="protein sequence ID" value="PHH82481.1"/>
    <property type="molecule type" value="Genomic_DNA"/>
</dbReference>
<keyword evidence="2" id="KW-1185">Reference proteome</keyword>